<feature type="transmembrane region" description="Helical" evidence="1">
    <location>
        <begin position="79"/>
        <end position="99"/>
    </location>
</feature>
<accession>A0A1W1XDK5</accession>
<dbReference type="AlphaFoldDB" id="A0A1W1XDK5"/>
<keyword evidence="1" id="KW-0472">Membrane</keyword>
<sequence length="219" mass="23613">MFELDLTALFLAGLLGGGHCLGMCGGVVTAFSLQLPPGPRWPYHLGFNLGRLLGYGLIGALVGAIGSLATLGALQQIKLVLFVLAQCLLILMGLYLAGWSRWLTQIERLGQPVWRRIQPWMRKLLPIRHWPQSVAVGLLWGWLPCGLVYTASLSALATASPLKGAAVLFLFGIGTLPNLLLIGATAGWLLAWLRSPWVRRSSGALLIAIGIVRLAQMTL</sequence>
<dbReference type="PANTHER" id="PTHR42208">
    <property type="entry name" value="HEAVY METAL TRANSPORTER-RELATED"/>
    <property type="match status" value="1"/>
</dbReference>
<protein>
    <recommendedName>
        <fullName evidence="2">Urease accessory protein UreH-like transmembrane domain-containing protein</fullName>
    </recommendedName>
</protein>
<organism evidence="3 4">
    <name type="scientific">Andreprevotia lacus DSM 23236</name>
    <dbReference type="NCBI Taxonomy" id="1121001"/>
    <lineage>
        <taxon>Bacteria</taxon>
        <taxon>Pseudomonadati</taxon>
        <taxon>Pseudomonadota</taxon>
        <taxon>Betaproteobacteria</taxon>
        <taxon>Neisseriales</taxon>
        <taxon>Chitinibacteraceae</taxon>
        <taxon>Andreprevotia</taxon>
    </lineage>
</organism>
<dbReference type="Proteomes" id="UP000192761">
    <property type="component" value="Unassembled WGS sequence"/>
</dbReference>
<keyword evidence="4" id="KW-1185">Reference proteome</keyword>
<dbReference type="STRING" id="1121001.SAMN02745857_01284"/>
<evidence type="ECO:0000313" key="4">
    <source>
        <dbReference type="Proteomes" id="UP000192761"/>
    </source>
</evidence>
<dbReference type="EMBL" id="FWXD01000006">
    <property type="protein sequence ID" value="SMC21932.1"/>
    <property type="molecule type" value="Genomic_DNA"/>
</dbReference>
<evidence type="ECO:0000259" key="2">
    <source>
        <dbReference type="Pfam" id="PF13386"/>
    </source>
</evidence>
<dbReference type="InterPro" id="IPR039447">
    <property type="entry name" value="UreH-like_TM_dom"/>
</dbReference>
<dbReference type="RefSeq" id="WP_245804292.1">
    <property type="nucleotide sequence ID" value="NZ_FWXD01000006.1"/>
</dbReference>
<keyword evidence="1" id="KW-0812">Transmembrane</keyword>
<feature type="transmembrane region" description="Helical" evidence="1">
    <location>
        <begin position="166"/>
        <end position="191"/>
    </location>
</feature>
<reference evidence="3 4" key="1">
    <citation type="submission" date="2017-04" db="EMBL/GenBank/DDBJ databases">
        <authorList>
            <person name="Afonso C.L."/>
            <person name="Miller P.J."/>
            <person name="Scott M.A."/>
            <person name="Spackman E."/>
            <person name="Goraichik I."/>
            <person name="Dimitrov K.M."/>
            <person name="Suarez D.L."/>
            <person name="Swayne D.E."/>
        </authorList>
    </citation>
    <scope>NUCLEOTIDE SEQUENCE [LARGE SCALE GENOMIC DNA]</scope>
    <source>
        <strain evidence="3 4">DSM 23236</strain>
    </source>
</reference>
<gene>
    <name evidence="3" type="ORF">SAMN02745857_01284</name>
</gene>
<dbReference type="Pfam" id="PF13386">
    <property type="entry name" value="DsbD_2"/>
    <property type="match status" value="1"/>
</dbReference>
<dbReference type="PANTHER" id="PTHR42208:SF1">
    <property type="entry name" value="HEAVY METAL TRANSPORTER"/>
    <property type="match status" value="1"/>
</dbReference>
<feature type="transmembrane region" description="Helical" evidence="1">
    <location>
        <begin position="139"/>
        <end position="159"/>
    </location>
</feature>
<proteinExistence type="predicted"/>
<name>A0A1W1XDK5_9NEIS</name>
<feature type="domain" description="Urease accessory protein UreH-like transmembrane" evidence="2">
    <location>
        <begin position="8"/>
        <end position="211"/>
    </location>
</feature>
<feature type="transmembrane region" description="Helical" evidence="1">
    <location>
        <begin position="54"/>
        <end position="74"/>
    </location>
</feature>
<evidence type="ECO:0000256" key="1">
    <source>
        <dbReference type="SAM" id="Phobius"/>
    </source>
</evidence>
<keyword evidence="1" id="KW-1133">Transmembrane helix</keyword>
<evidence type="ECO:0000313" key="3">
    <source>
        <dbReference type="EMBL" id="SMC21932.1"/>
    </source>
</evidence>